<evidence type="ECO:0000313" key="2">
    <source>
        <dbReference type="EMBL" id="QCI97297.1"/>
    </source>
</evidence>
<evidence type="ECO:0000313" key="4">
    <source>
        <dbReference type="Proteomes" id="UP000298545"/>
    </source>
</evidence>
<keyword evidence="1" id="KW-1133">Transmembrane helix</keyword>
<keyword evidence="1" id="KW-0472">Membrane</keyword>
<dbReference type="AlphaFoldDB" id="A0A4D7DN34"/>
<proteinExistence type="predicted"/>
<dbReference type="Proteomes" id="UP000298545">
    <property type="component" value="Chromosome circular"/>
</dbReference>
<reference evidence="2 4" key="1">
    <citation type="submission" date="2019-04" db="EMBL/GenBank/DDBJ databases">
        <title>Complete genome sequence of Agrobacterium larrymoorei CFBP5473.</title>
        <authorList>
            <person name="Haryono M."/>
            <person name="Chou L."/>
            <person name="Lin Y.-C."/>
            <person name="Lai E.-M."/>
            <person name="Kuo C.-H."/>
        </authorList>
    </citation>
    <scope>NUCLEOTIDE SEQUENCE [LARGE SCALE GENOMIC DNA]</scope>
    <source>
        <strain evidence="2 4">CFBP5473</strain>
    </source>
</reference>
<dbReference type="EMBL" id="CP039691">
    <property type="protein sequence ID" value="QCI97297.1"/>
    <property type="molecule type" value="Genomic_DNA"/>
</dbReference>
<name>A0A4D7DN34_9HYPH</name>
<feature type="transmembrane region" description="Helical" evidence="1">
    <location>
        <begin position="69"/>
        <end position="86"/>
    </location>
</feature>
<dbReference type="EMBL" id="CP072167">
    <property type="protein sequence ID" value="QYA07268.1"/>
    <property type="molecule type" value="Genomic_DNA"/>
</dbReference>
<reference evidence="3 5" key="2">
    <citation type="submission" date="2021-03" db="EMBL/GenBank/DDBJ databases">
        <title>Rapid diversification of plasmids in a genus of pathogenic and nitrogen fixing bacteria.</title>
        <authorList>
            <person name="Weisberg A.J."/>
            <person name="Miller M."/>
            <person name="Ream W."/>
            <person name="Grunwald N.J."/>
            <person name="Chang J.H."/>
        </authorList>
    </citation>
    <scope>NUCLEOTIDE SEQUENCE [LARGE SCALE GENOMIC DNA]</scope>
    <source>
        <strain evidence="3 5">AF3.44</strain>
    </source>
</reference>
<gene>
    <name evidence="2" type="ORF">CFBP5473_04800</name>
    <name evidence="3" type="ORF">J5285_00600</name>
</gene>
<accession>A0A4D7DN34</accession>
<feature type="transmembrane region" description="Helical" evidence="1">
    <location>
        <begin position="38"/>
        <end position="57"/>
    </location>
</feature>
<dbReference type="STRING" id="1367849.GCA_000518585_01413"/>
<protein>
    <submittedName>
        <fullName evidence="2">Uncharacterized protein</fullName>
    </submittedName>
</protein>
<evidence type="ECO:0000256" key="1">
    <source>
        <dbReference type="SAM" id="Phobius"/>
    </source>
</evidence>
<keyword evidence="1" id="KW-0812">Transmembrane</keyword>
<dbReference type="KEGG" id="alf:CFBP5473_04800"/>
<dbReference type="RefSeq" id="WP_027674248.1">
    <property type="nucleotide sequence ID" value="NZ_CP039691.1"/>
</dbReference>
<dbReference type="Proteomes" id="UP000826513">
    <property type="component" value="Chromosome 1"/>
</dbReference>
<evidence type="ECO:0000313" key="3">
    <source>
        <dbReference type="EMBL" id="QYA07268.1"/>
    </source>
</evidence>
<sequence>MTETDALLEIPVEQIKYQLTEEEFARGYEHYLRQNKKAYIGVAVLALMILLFVNLKVFTPDSPHVADYIQFNSAVILAIGLVLFSLESWQSTTPRRI</sequence>
<organism evidence="2 4">
    <name type="scientific">Agrobacterium larrymoorei</name>
    <dbReference type="NCBI Taxonomy" id="160699"/>
    <lineage>
        <taxon>Bacteria</taxon>
        <taxon>Pseudomonadati</taxon>
        <taxon>Pseudomonadota</taxon>
        <taxon>Alphaproteobacteria</taxon>
        <taxon>Hyphomicrobiales</taxon>
        <taxon>Rhizobiaceae</taxon>
        <taxon>Rhizobium/Agrobacterium group</taxon>
        <taxon>Agrobacterium</taxon>
    </lineage>
</organism>
<evidence type="ECO:0000313" key="5">
    <source>
        <dbReference type="Proteomes" id="UP000826513"/>
    </source>
</evidence>
<keyword evidence="5" id="KW-1185">Reference proteome</keyword>